<evidence type="ECO:0000313" key="3">
    <source>
        <dbReference type="Proteomes" id="UP001500575"/>
    </source>
</evidence>
<comment type="caution">
    <text evidence="2">The sequence shown here is derived from an EMBL/GenBank/DDBJ whole genome shotgun (WGS) entry which is preliminary data.</text>
</comment>
<name>A0ABP5K0Z9_9ACTN</name>
<reference evidence="3" key="1">
    <citation type="journal article" date="2019" name="Int. J. Syst. Evol. Microbiol.">
        <title>The Global Catalogue of Microorganisms (GCM) 10K type strain sequencing project: providing services to taxonomists for standard genome sequencing and annotation.</title>
        <authorList>
            <consortium name="The Broad Institute Genomics Platform"/>
            <consortium name="The Broad Institute Genome Sequencing Center for Infectious Disease"/>
            <person name="Wu L."/>
            <person name="Ma J."/>
        </authorList>
    </citation>
    <scope>NUCLEOTIDE SEQUENCE [LARGE SCALE GENOMIC DNA]</scope>
    <source>
        <strain evidence="3">JCM 16021</strain>
    </source>
</reference>
<protein>
    <recommendedName>
        <fullName evidence="1">UPF0434 protein GCM10009843_23610</fullName>
    </recommendedName>
</protein>
<dbReference type="InterPro" id="IPR005651">
    <property type="entry name" value="Trm112-like"/>
</dbReference>
<dbReference type="HAMAP" id="MF_01187">
    <property type="entry name" value="UPF0434"/>
    <property type="match status" value="1"/>
</dbReference>
<gene>
    <name evidence="2" type="ORF">GCM10009843_23610</name>
</gene>
<dbReference type="EMBL" id="BAAAQQ010000011">
    <property type="protein sequence ID" value="GAA2125670.1"/>
    <property type="molecule type" value="Genomic_DNA"/>
</dbReference>
<accession>A0ABP5K0Z9</accession>
<dbReference type="Pfam" id="PF03966">
    <property type="entry name" value="Trm112p"/>
    <property type="match status" value="1"/>
</dbReference>
<evidence type="ECO:0000313" key="2">
    <source>
        <dbReference type="EMBL" id="GAA2125670.1"/>
    </source>
</evidence>
<keyword evidence="3" id="KW-1185">Reference proteome</keyword>
<evidence type="ECO:0000256" key="1">
    <source>
        <dbReference type="HAMAP-Rule" id="MF_01187"/>
    </source>
</evidence>
<organism evidence="2 3">
    <name type="scientific">Nocardioides bigeumensis</name>
    <dbReference type="NCBI Taxonomy" id="433657"/>
    <lineage>
        <taxon>Bacteria</taxon>
        <taxon>Bacillati</taxon>
        <taxon>Actinomycetota</taxon>
        <taxon>Actinomycetes</taxon>
        <taxon>Propionibacteriales</taxon>
        <taxon>Nocardioidaceae</taxon>
        <taxon>Nocardioides</taxon>
    </lineage>
</organism>
<comment type="similarity">
    <text evidence="1">Belongs to the UPF0434 family.</text>
</comment>
<sequence length="54" mass="6015">MNIDPALLEILRCPECRSELELGDDTLTCRGCGLVYPVRDDIPVLLVDEATRPD</sequence>
<dbReference type="RefSeq" id="WP_425574048.1">
    <property type="nucleotide sequence ID" value="NZ_BAAAQQ010000011.1"/>
</dbReference>
<dbReference type="Gene3D" id="2.20.25.10">
    <property type="match status" value="1"/>
</dbReference>
<dbReference type="SUPFAM" id="SSF158997">
    <property type="entry name" value="Trm112p-like"/>
    <property type="match status" value="1"/>
</dbReference>
<proteinExistence type="inferred from homology"/>
<dbReference type="Proteomes" id="UP001500575">
    <property type="component" value="Unassembled WGS sequence"/>
</dbReference>